<accession>A0AAD9UCD4</accession>
<sequence>MERVVSTFLASVVVLLGISSVSACVDRAKPALGMLGGWRQVDLIHADDVLLAKAAAYAEEAVVEMNKLSNEVTPYELATNPKTGEYRVVEVYTQVVAGVNYCIKFEVQSAGCQNNINHDDCDNDKRICEAEVWEQPLIIQGQPKVTVSEIKCD</sequence>
<gene>
    <name evidence="3" type="ORF">NP493_270g03060</name>
</gene>
<organism evidence="3 4">
    <name type="scientific">Ridgeia piscesae</name>
    <name type="common">Tubeworm</name>
    <dbReference type="NCBI Taxonomy" id="27915"/>
    <lineage>
        <taxon>Eukaryota</taxon>
        <taxon>Metazoa</taxon>
        <taxon>Spiralia</taxon>
        <taxon>Lophotrochozoa</taxon>
        <taxon>Annelida</taxon>
        <taxon>Polychaeta</taxon>
        <taxon>Sedentaria</taxon>
        <taxon>Canalipalpata</taxon>
        <taxon>Sabellida</taxon>
        <taxon>Siboglinidae</taxon>
        <taxon>Ridgeia</taxon>
    </lineage>
</organism>
<dbReference type="SUPFAM" id="SSF54403">
    <property type="entry name" value="Cystatin/monellin"/>
    <property type="match status" value="1"/>
</dbReference>
<protein>
    <recommendedName>
        <fullName evidence="2">Cystatin domain-containing protein</fullName>
    </recommendedName>
</protein>
<dbReference type="InterPro" id="IPR000010">
    <property type="entry name" value="Cystatin_dom"/>
</dbReference>
<dbReference type="Proteomes" id="UP001209878">
    <property type="component" value="Unassembled WGS sequence"/>
</dbReference>
<keyword evidence="4" id="KW-1185">Reference proteome</keyword>
<comment type="caution">
    <text evidence="3">The sequence shown here is derived from an EMBL/GenBank/DDBJ whole genome shotgun (WGS) entry which is preliminary data.</text>
</comment>
<dbReference type="CDD" id="cd00042">
    <property type="entry name" value="CY"/>
    <property type="match status" value="1"/>
</dbReference>
<evidence type="ECO:0000313" key="3">
    <source>
        <dbReference type="EMBL" id="KAK2184322.1"/>
    </source>
</evidence>
<keyword evidence="1" id="KW-0732">Signal</keyword>
<feature type="domain" description="Cystatin" evidence="2">
    <location>
        <begin position="33"/>
        <end position="153"/>
    </location>
</feature>
<dbReference type="SMART" id="SM00043">
    <property type="entry name" value="CY"/>
    <property type="match status" value="1"/>
</dbReference>
<feature type="chain" id="PRO_5042232169" description="Cystatin domain-containing protein" evidence="1">
    <location>
        <begin position="24"/>
        <end position="153"/>
    </location>
</feature>
<evidence type="ECO:0000259" key="2">
    <source>
        <dbReference type="SMART" id="SM00043"/>
    </source>
</evidence>
<dbReference type="InterPro" id="IPR046350">
    <property type="entry name" value="Cystatin_sf"/>
</dbReference>
<feature type="signal peptide" evidence="1">
    <location>
        <begin position="1"/>
        <end position="23"/>
    </location>
</feature>
<dbReference type="InterPro" id="IPR018073">
    <property type="entry name" value="Prot_inh_cystat_CS"/>
</dbReference>
<proteinExistence type="predicted"/>
<dbReference type="GO" id="GO:0004869">
    <property type="term" value="F:cysteine-type endopeptidase inhibitor activity"/>
    <property type="evidence" value="ECO:0007669"/>
    <property type="project" value="InterPro"/>
</dbReference>
<evidence type="ECO:0000256" key="1">
    <source>
        <dbReference type="SAM" id="SignalP"/>
    </source>
</evidence>
<dbReference type="AlphaFoldDB" id="A0AAD9UCD4"/>
<dbReference type="PROSITE" id="PS00287">
    <property type="entry name" value="CYSTATIN"/>
    <property type="match status" value="1"/>
</dbReference>
<evidence type="ECO:0000313" key="4">
    <source>
        <dbReference type="Proteomes" id="UP001209878"/>
    </source>
</evidence>
<name>A0AAD9UCD4_RIDPI</name>
<dbReference type="Gene3D" id="3.10.450.10">
    <property type="match status" value="1"/>
</dbReference>
<reference evidence="3" key="1">
    <citation type="journal article" date="2023" name="Mol. Biol. Evol.">
        <title>Third-Generation Sequencing Reveals the Adaptive Role of the Epigenome in Three Deep-Sea Polychaetes.</title>
        <authorList>
            <person name="Perez M."/>
            <person name="Aroh O."/>
            <person name="Sun Y."/>
            <person name="Lan Y."/>
            <person name="Juniper S.K."/>
            <person name="Young C.R."/>
            <person name="Angers B."/>
            <person name="Qian P.Y."/>
        </authorList>
    </citation>
    <scope>NUCLEOTIDE SEQUENCE</scope>
    <source>
        <strain evidence="3">R07B-5</strain>
    </source>
</reference>
<dbReference type="PROSITE" id="PS51257">
    <property type="entry name" value="PROKAR_LIPOPROTEIN"/>
    <property type="match status" value="1"/>
</dbReference>
<dbReference type="Pfam" id="PF00031">
    <property type="entry name" value="Cystatin"/>
    <property type="match status" value="1"/>
</dbReference>
<dbReference type="EMBL" id="JAODUO010000271">
    <property type="protein sequence ID" value="KAK2184322.1"/>
    <property type="molecule type" value="Genomic_DNA"/>
</dbReference>